<proteinExistence type="predicted"/>
<keyword evidence="3" id="KW-1185">Reference proteome</keyword>
<accession>A0ABP0FYR1</accession>
<dbReference type="Proteomes" id="UP001642483">
    <property type="component" value="Unassembled WGS sequence"/>
</dbReference>
<evidence type="ECO:0008006" key="4">
    <source>
        <dbReference type="Google" id="ProtNLM"/>
    </source>
</evidence>
<evidence type="ECO:0000313" key="2">
    <source>
        <dbReference type="EMBL" id="CAK8683564.1"/>
    </source>
</evidence>
<name>A0ABP0FYR1_CLALP</name>
<organism evidence="2 3">
    <name type="scientific">Clavelina lepadiformis</name>
    <name type="common">Light-bulb sea squirt</name>
    <name type="synonym">Ascidia lepadiformis</name>
    <dbReference type="NCBI Taxonomy" id="159417"/>
    <lineage>
        <taxon>Eukaryota</taxon>
        <taxon>Metazoa</taxon>
        <taxon>Chordata</taxon>
        <taxon>Tunicata</taxon>
        <taxon>Ascidiacea</taxon>
        <taxon>Aplousobranchia</taxon>
        <taxon>Clavelinidae</taxon>
        <taxon>Clavelina</taxon>
    </lineage>
</organism>
<gene>
    <name evidence="2" type="ORF">CVLEPA_LOCUS14625</name>
</gene>
<feature type="compositionally biased region" description="Polar residues" evidence="1">
    <location>
        <begin position="191"/>
        <end position="206"/>
    </location>
</feature>
<feature type="region of interest" description="Disordered" evidence="1">
    <location>
        <begin position="233"/>
        <end position="266"/>
    </location>
</feature>
<feature type="region of interest" description="Disordered" evidence="1">
    <location>
        <begin position="186"/>
        <end position="206"/>
    </location>
</feature>
<evidence type="ECO:0000256" key="1">
    <source>
        <dbReference type="SAM" id="MobiDB-lite"/>
    </source>
</evidence>
<reference evidence="2 3" key="1">
    <citation type="submission" date="2024-02" db="EMBL/GenBank/DDBJ databases">
        <authorList>
            <person name="Daric V."/>
            <person name="Darras S."/>
        </authorList>
    </citation>
    <scope>NUCLEOTIDE SEQUENCE [LARGE SCALE GENOMIC DNA]</scope>
</reference>
<protein>
    <recommendedName>
        <fullName evidence="4">C3H1-type domain-containing protein</fullName>
    </recommendedName>
</protein>
<dbReference type="EMBL" id="CAWYQH010000097">
    <property type="protein sequence ID" value="CAK8683564.1"/>
    <property type="molecule type" value="Genomic_DNA"/>
</dbReference>
<comment type="caution">
    <text evidence="2">The sequence shown here is derived from an EMBL/GenBank/DDBJ whole genome shotgun (WGS) entry which is preliminary data.</text>
</comment>
<evidence type="ECO:0000313" key="3">
    <source>
        <dbReference type="Proteomes" id="UP001642483"/>
    </source>
</evidence>
<sequence>MSVKEDVFGVKQENTLDFKHDRQSKANFQTTDLLEQLGSTYVLITPSQVKNKDGGAMRTGEMLTIPAEIFLNMLQSLLAVRKVETSDAWTETGNELLAQTAEVGVNTMPPLEKRDVGLTAHYIHHNAGSIEASPTEDKAVSTEKITTKNVTTLTTSLCEIKSACSQTDAIATNNVSTQIFPAAMKHKQTETNKNTISKNSVKSKTVPTQTSPCWIRCSKCKCYYWWRNSTIPKSDGEKSRKSSTTSHTSQNSKRTRSTEPSSKDLQDVLSSVQEKVSAIKVSDYNANANDITNLDPMQYIDCYLLLLSDFIHYSKGTMPAFKRLLENIVNHILLLTSYFKNQDSSTGTVIALDQSVLLLTRKSGKWDFNSARHDVLCNREKRKANTSSPVNQIRVISEDSTKRFKTEAYSNPQTTTDYTDYSSANICLHFNEGSCYVPNCPYNHVCGHCFSPTHGRLICPSLAASDANGSPYYQAMPPTPEMPWPPVYHPNNYMG</sequence>